<dbReference type="Proteomes" id="UP000001542">
    <property type="component" value="Unassembled WGS sequence"/>
</dbReference>
<name>A2DU30_TRIV3</name>
<evidence type="ECO:0000313" key="2">
    <source>
        <dbReference type="EMBL" id="EAY16023.1"/>
    </source>
</evidence>
<evidence type="ECO:0000313" key="3">
    <source>
        <dbReference type="Proteomes" id="UP000001542"/>
    </source>
</evidence>
<reference evidence="2" key="1">
    <citation type="submission" date="2006-10" db="EMBL/GenBank/DDBJ databases">
        <authorList>
            <person name="Amadeo P."/>
            <person name="Zhao Q."/>
            <person name="Wortman J."/>
            <person name="Fraser-Liggett C."/>
            <person name="Carlton J."/>
        </authorList>
    </citation>
    <scope>NUCLEOTIDE SEQUENCE</scope>
    <source>
        <strain evidence="2">G3</strain>
    </source>
</reference>
<feature type="compositionally biased region" description="Polar residues" evidence="1">
    <location>
        <begin position="108"/>
        <end position="129"/>
    </location>
</feature>
<dbReference type="KEGG" id="tva:4774032"/>
<dbReference type="RefSeq" id="XP_001328246.1">
    <property type="nucleotide sequence ID" value="XM_001328211.1"/>
</dbReference>
<accession>A2DU30</accession>
<evidence type="ECO:0008006" key="4">
    <source>
        <dbReference type="Google" id="ProtNLM"/>
    </source>
</evidence>
<dbReference type="AlphaFoldDB" id="A2DU30"/>
<reference evidence="2" key="2">
    <citation type="journal article" date="2007" name="Science">
        <title>Draft genome sequence of the sexually transmitted pathogen Trichomonas vaginalis.</title>
        <authorList>
            <person name="Carlton J.M."/>
            <person name="Hirt R.P."/>
            <person name="Silva J.C."/>
            <person name="Delcher A.L."/>
            <person name="Schatz M."/>
            <person name="Zhao Q."/>
            <person name="Wortman J.R."/>
            <person name="Bidwell S.L."/>
            <person name="Alsmark U.C.M."/>
            <person name="Besteiro S."/>
            <person name="Sicheritz-Ponten T."/>
            <person name="Noel C.J."/>
            <person name="Dacks J.B."/>
            <person name="Foster P.G."/>
            <person name="Simillion C."/>
            <person name="Van de Peer Y."/>
            <person name="Miranda-Saavedra D."/>
            <person name="Barton G.J."/>
            <person name="Westrop G.D."/>
            <person name="Mueller S."/>
            <person name="Dessi D."/>
            <person name="Fiori P.L."/>
            <person name="Ren Q."/>
            <person name="Paulsen I."/>
            <person name="Zhang H."/>
            <person name="Bastida-Corcuera F.D."/>
            <person name="Simoes-Barbosa A."/>
            <person name="Brown M.T."/>
            <person name="Hayes R.D."/>
            <person name="Mukherjee M."/>
            <person name="Okumura C.Y."/>
            <person name="Schneider R."/>
            <person name="Smith A.J."/>
            <person name="Vanacova S."/>
            <person name="Villalvazo M."/>
            <person name="Haas B.J."/>
            <person name="Pertea M."/>
            <person name="Feldblyum T.V."/>
            <person name="Utterback T.R."/>
            <person name="Shu C.L."/>
            <person name="Osoegawa K."/>
            <person name="de Jong P.J."/>
            <person name="Hrdy I."/>
            <person name="Horvathova L."/>
            <person name="Zubacova Z."/>
            <person name="Dolezal P."/>
            <person name="Malik S.B."/>
            <person name="Logsdon J.M. Jr."/>
            <person name="Henze K."/>
            <person name="Gupta A."/>
            <person name="Wang C.C."/>
            <person name="Dunne R.L."/>
            <person name="Upcroft J.A."/>
            <person name="Upcroft P."/>
            <person name="White O."/>
            <person name="Salzberg S.L."/>
            <person name="Tang P."/>
            <person name="Chiu C.-H."/>
            <person name="Lee Y.-S."/>
            <person name="Embley T.M."/>
            <person name="Coombs G.H."/>
            <person name="Mottram J.C."/>
            <person name="Tachezy J."/>
            <person name="Fraser-Liggett C.M."/>
            <person name="Johnson P.J."/>
        </authorList>
    </citation>
    <scope>NUCLEOTIDE SEQUENCE [LARGE SCALE GENOMIC DNA]</scope>
    <source>
        <strain evidence="2">G3</strain>
    </source>
</reference>
<feature type="compositionally biased region" description="Acidic residues" evidence="1">
    <location>
        <begin position="35"/>
        <end position="51"/>
    </location>
</feature>
<protein>
    <recommendedName>
        <fullName evidence="4">Centriolar and ciliogenesis-associated protein HYLS1 C-terminal domain-containing protein</fullName>
    </recommendedName>
</protein>
<dbReference type="VEuPathDB" id="TrichDB:TVAG_277890"/>
<feature type="compositionally biased region" description="Polar residues" evidence="1">
    <location>
        <begin position="64"/>
        <end position="91"/>
    </location>
</feature>
<dbReference type="SMR" id="A2DU30"/>
<keyword evidence="3" id="KW-1185">Reference proteome</keyword>
<proteinExistence type="predicted"/>
<dbReference type="EMBL" id="DS113247">
    <property type="protein sequence ID" value="EAY16023.1"/>
    <property type="molecule type" value="Genomic_DNA"/>
</dbReference>
<organism evidence="2 3">
    <name type="scientific">Trichomonas vaginalis (strain ATCC PRA-98 / G3)</name>
    <dbReference type="NCBI Taxonomy" id="412133"/>
    <lineage>
        <taxon>Eukaryota</taxon>
        <taxon>Metamonada</taxon>
        <taxon>Parabasalia</taxon>
        <taxon>Trichomonadida</taxon>
        <taxon>Trichomonadidae</taxon>
        <taxon>Trichomonas</taxon>
    </lineage>
</organism>
<dbReference type="VEuPathDB" id="TrichDB:TVAGG3_0438990"/>
<dbReference type="OrthoDB" id="10486557at2759"/>
<sequence length="265" mass="30560">MSKLDENEVRRLLEEKGYKNIHPETLKEFMLSLNDENDAETDSQTEEEEEVQEIKPRKRPPIKNSVSPTYQSPVKENSRISQSKGSINSKASLMKENQAPKPSKETKINSSSKQSSPKRNNPVSNSKLQNNDDDDEETAQWAKRIQDLRNKADQLDQNLQECRDIIMEDPPEDDGVEVDVPMYFGTSERKLDPYPAVKKELVGGFIRPPPVKPNKKKGPVAAKKGRRLLYEERFPDYVPPPERRRDSLRWSIRQKLAYSDPAYHN</sequence>
<dbReference type="InParanoid" id="A2DU30"/>
<evidence type="ECO:0000256" key="1">
    <source>
        <dbReference type="SAM" id="MobiDB-lite"/>
    </source>
</evidence>
<gene>
    <name evidence="2" type="ORF">TVAG_277890</name>
</gene>
<feature type="region of interest" description="Disordered" evidence="1">
    <location>
        <begin position="30"/>
        <end position="145"/>
    </location>
</feature>